<comment type="similarity">
    <text evidence="2">Belongs to the nematode transthyretin-like family.</text>
</comment>
<dbReference type="AlphaFoldDB" id="A0A914QAV7"/>
<reference evidence="7" key="1">
    <citation type="submission" date="2022-11" db="UniProtKB">
        <authorList>
            <consortium name="WormBaseParasite"/>
        </authorList>
    </citation>
    <scope>IDENTIFICATION</scope>
</reference>
<dbReference type="GO" id="GO:0005576">
    <property type="term" value="C:extracellular region"/>
    <property type="evidence" value="ECO:0007669"/>
    <property type="project" value="UniProtKB-SubCell"/>
</dbReference>
<feature type="chain" id="PRO_5036834611" evidence="5">
    <location>
        <begin position="20"/>
        <end position="113"/>
    </location>
</feature>
<keyword evidence="4 5" id="KW-0732">Signal</keyword>
<keyword evidence="6" id="KW-1185">Reference proteome</keyword>
<keyword evidence="3" id="KW-0964">Secreted</keyword>
<proteinExistence type="inferred from homology"/>
<evidence type="ECO:0000256" key="5">
    <source>
        <dbReference type="SAM" id="SignalP"/>
    </source>
</evidence>
<evidence type="ECO:0000256" key="3">
    <source>
        <dbReference type="ARBA" id="ARBA00022525"/>
    </source>
</evidence>
<dbReference type="PANTHER" id="PTHR21700">
    <property type="entry name" value="TRANSTHYRETIN-LIKE FAMILY PROTEIN-RELATED"/>
    <property type="match status" value="1"/>
</dbReference>
<protein>
    <submittedName>
        <fullName evidence="7">Uncharacterized protein</fullName>
    </submittedName>
</protein>
<evidence type="ECO:0000256" key="4">
    <source>
        <dbReference type="ARBA" id="ARBA00022729"/>
    </source>
</evidence>
<evidence type="ECO:0000256" key="2">
    <source>
        <dbReference type="ARBA" id="ARBA00010112"/>
    </source>
</evidence>
<accession>A0A914QAV7</accession>
<dbReference type="PANTHER" id="PTHR21700:SF3">
    <property type="entry name" value="TRANSTHYRETIN-LIKE PROTEIN 5"/>
    <property type="match status" value="1"/>
</dbReference>
<evidence type="ECO:0000256" key="1">
    <source>
        <dbReference type="ARBA" id="ARBA00004613"/>
    </source>
</evidence>
<evidence type="ECO:0000313" key="6">
    <source>
        <dbReference type="Proteomes" id="UP000887578"/>
    </source>
</evidence>
<dbReference type="Proteomes" id="UP000887578">
    <property type="component" value="Unplaced"/>
</dbReference>
<dbReference type="Pfam" id="PF01060">
    <property type="entry name" value="TTR-52"/>
    <property type="match status" value="1"/>
</dbReference>
<comment type="subcellular location">
    <subcellularLocation>
        <location evidence="1">Secreted</location>
    </subcellularLocation>
</comment>
<sequence>MQKLFAIFVFGSFIAAVSAGMQSTAIAGTVTCNEIPQAAIKIELWDKDTIDPDDLMANTTTFSDGGFYLEGKESELTTIDPEVRMYVFVVFKYHGRPKMKVDCAQPAAKKPLF</sequence>
<dbReference type="Gene3D" id="2.60.40.3330">
    <property type="match status" value="1"/>
</dbReference>
<evidence type="ECO:0000313" key="7">
    <source>
        <dbReference type="WBParaSite" id="PDA_v2.g28696.t1"/>
    </source>
</evidence>
<dbReference type="WBParaSite" id="PDA_v2.g28696.t1">
    <property type="protein sequence ID" value="PDA_v2.g28696.t1"/>
    <property type="gene ID" value="PDA_v2.g28696"/>
</dbReference>
<dbReference type="InterPro" id="IPR038479">
    <property type="entry name" value="Transthyretin-like_sf"/>
</dbReference>
<feature type="signal peptide" evidence="5">
    <location>
        <begin position="1"/>
        <end position="19"/>
    </location>
</feature>
<dbReference type="GO" id="GO:0009986">
    <property type="term" value="C:cell surface"/>
    <property type="evidence" value="ECO:0007669"/>
    <property type="project" value="InterPro"/>
</dbReference>
<dbReference type="InterPro" id="IPR001534">
    <property type="entry name" value="Transthyretin-like"/>
</dbReference>
<organism evidence="6 7">
    <name type="scientific">Panagrolaimus davidi</name>
    <dbReference type="NCBI Taxonomy" id="227884"/>
    <lineage>
        <taxon>Eukaryota</taxon>
        <taxon>Metazoa</taxon>
        <taxon>Ecdysozoa</taxon>
        <taxon>Nematoda</taxon>
        <taxon>Chromadorea</taxon>
        <taxon>Rhabditida</taxon>
        <taxon>Tylenchina</taxon>
        <taxon>Panagrolaimomorpha</taxon>
        <taxon>Panagrolaimoidea</taxon>
        <taxon>Panagrolaimidae</taxon>
        <taxon>Panagrolaimus</taxon>
    </lineage>
</organism>
<name>A0A914QAV7_9BILA</name>